<feature type="region of interest" description="Disordered" evidence="1">
    <location>
        <begin position="856"/>
        <end position="885"/>
    </location>
</feature>
<evidence type="ECO:0000256" key="1">
    <source>
        <dbReference type="SAM" id="MobiDB-lite"/>
    </source>
</evidence>
<organism evidence="4 5">
    <name type="scientific">Paenibacillus rhizoplanae</name>
    <dbReference type="NCBI Taxonomy" id="1917181"/>
    <lineage>
        <taxon>Bacteria</taxon>
        <taxon>Bacillati</taxon>
        <taxon>Bacillota</taxon>
        <taxon>Bacilli</taxon>
        <taxon>Bacillales</taxon>
        <taxon>Paenibacillaceae</taxon>
        <taxon>Paenibacillus</taxon>
    </lineage>
</organism>
<dbReference type="SMART" id="SM00635">
    <property type="entry name" value="BID_2"/>
    <property type="match status" value="2"/>
</dbReference>
<gene>
    <name evidence="4" type="ORF">ACFSX3_17985</name>
</gene>
<evidence type="ECO:0000259" key="3">
    <source>
        <dbReference type="SMART" id="SM00635"/>
    </source>
</evidence>
<keyword evidence="2" id="KW-0812">Transmembrane</keyword>
<accession>A0ABW5FD80</accession>
<keyword evidence="5" id="KW-1185">Reference proteome</keyword>
<proteinExistence type="predicted"/>
<feature type="compositionally biased region" description="Low complexity" evidence="1">
    <location>
        <begin position="858"/>
        <end position="872"/>
    </location>
</feature>
<dbReference type="RefSeq" id="WP_209988810.1">
    <property type="nucleotide sequence ID" value="NZ_JBHUKY010000031.1"/>
</dbReference>
<reference evidence="5" key="1">
    <citation type="journal article" date="2019" name="Int. J. Syst. Evol. Microbiol.">
        <title>The Global Catalogue of Microorganisms (GCM) 10K type strain sequencing project: providing services to taxonomists for standard genome sequencing and annotation.</title>
        <authorList>
            <consortium name="The Broad Institute Genomics Platform"/>
            <consortium name="The Broad Institute Genome Sequencing Center for Infectious Disease"/>
            <person name="Wu L."/>
            <person name="Ma J."/>
        </authorList>
    </citation>
    <scope>NUCLEOTIDE SEQUENCE [LARGE SCALE GENOMIC DNA]</scope>
    <source>
        <strain evidence="5">CCM 8725</strain>
    </source>
</reference>
<evidence type="ECO:0000313" key="5">
    <source>
        <dbReference type="Proteomes" id="UP001597448"/>
    </source>
</evidence>
<dbReference type="NCBIfam" id="TIGR04215">
    <property type="entry name" value="choice_anch_A"/>
    <property type="match status" value="1"/>
</dbReference>
<feature type="domain" description="BIG2" evidence="3">
    <location>
        <begin position="1496"/>
        <end position="1576"/>
    </location>
</feature>
<dbReference type="InterPro" id="IPR026588">
    <property type="entry name" value="Choice_anch_A"/>
</dbReference>
<feature type="transmembrane region" description="Helical" evidence="2">
    <location>
        <begin position="9"/>
        <end position="30"/>
    </location>
</feature>
<evidence type="ECO:0000256" key="2">
    <source>
        <dbReference type="SAM" id="Phobius"/>
    </source>
</evidence>
<protein>
    <submittedName>
        <fullName evidence="4">DUF5057 domain-containing protein</fullName>
    </submittedName>
</protein>
<dbReference type="Gene3D" id="2.60.40.1080">
    <property type="match status" value="2"/>
</dbReference>
<dbReference type="EMBL" id="JBHUKY010000031">
    <property type="protein sequence ID" value="MFD2411782.1"/>
    <property type="molecule type" value="Genomic_DNA"/>
</dbReference>
<dbReference type="InterPro" id="IPR003343">
    <property type="entry name" value="Big_2"/>
</dbReference>
<keyword evidence="2" id="KW-0472">Membrane</keyword>
<dbReference type="InterPro" id="IPR008964">
    <property type="entry name" value="Invasin/intimin_cell_adhesion"/>
</dbReference>
<feature type="compositionally biased region" description="Low complexity" evidence="1">
    <location>
        <begin position="1168"/>
        <end position="1191"/>
    </location>
</feature>
<feature type="region of interest" description="Disordered" evidence="1">
    <location>
        <begin position="1165"/>
        <end position="1196"/>
    </location>
</feature>
<dbReference type="Pfam" id="PF20597">
    <property type="entry name" value="pAdhesive_15"/>
    <property type="match status" value="1"/>
</dbReference>
<dbReference type="Pfam" id="PF02368">
    <property type="entry name" value="Big_2"/>
    <property type="match status" value="1"/>
</dbReference>
<name>A0ABW5FD80_9BACL</name>
<sequence length="1586" mass="173269">MKLFRRRTWFYFSGVIFVALLIALCIHFFVLSVNAVDSTYTIRILEITDPTSTASLELDANDKYPLSELDSLQGLESVEIDTMTMKRFVSLRDNWDGKYDAIYIGKGAFSKNLVNSNSNSTQDERKSAHKTINVENDITRLKAQEITDYYINKGLNVILREETFTEQKAKGTEGVLYETFNPYRTSTRPNVVFLKNKNELDTFTTGIKNESWPQMSTLKQRPRLTITHKPDSYNKGSTTLYQAGDTIEFPIKLNNIPDLRTNTVRIKLYINVDSSLPMTEETAVATKEVTSITDTLSYILPSTFSGPLYWRMEVSTLSGLKDFDTGNILYKGVKREIKVLQIMPAGKTDSNLLNTKNMKAAYLKNPDYYELTITPHDMTWFNNYIVEHTSADDRTSGLNGNFDMVVFGFLDMYDRATTPMLSEAAARAVKAFAEETKQSLMLTHDTIFREKDAPYKESANNLNYWSYYFHDMVGQALPRTYLGGNAIYPSTKVVPVNQGLMTQYPFNLDKSGSNSSRYTVATTHDQFFPLNLERADVIPWYNISGSERDTDDSYNHFYTYSVGNITFSGTGHTSTGFPDWEQMLFVNTMYRAFIGANHAPKITVYTPQDMSTKPSYHDKLTVSYSATDLDLKDKELITDITLRKWVGDKQTGNYVQVDAMNKKTILSGETVTHTFDNPLHEKGELQIEITARDKQGALDSRIITVNVEKVQANLSISRSLSKNRVERGESFTITYKVIPKPIPVLSIDLASKEPVISDVQYSEAFPPNLKFSDLAAGGFTQSGDEVSGITLTKGLGKFTYKLSPDGLTYVPDAAEGISFEITAIATAKQDYTLDHSKICYVDLHAEQEELASAIPGSTATATATATETPAATVNQTPAPPQDIRMPPLGIAKEFSLFIRGDINRTGGIEGTIAAGGNVTTSSSGIASSFTGDPHTLDALVVGGNLNISNDSVNGNVIVGGTSTIASNVKIQGELKPGNPIDFAAEFKYLQEQSDALAALPDNGQSIQYSWGGTLLKGTQNTNIFTIKGQTIKSTVGIDVPKGSTVILNITGASTTIQNMSFEFCSSNRTIEDYKDGMGSCTGADKYSGSELEQQRSKVIYNFYNKTNGTIDASTKLTVNGIAMEGTVLAPRAAIEFNNGRVYGNIIGASLNGNGNPMNVKFSGETGLPQPTSPAATPTIAPTPTPTVASTPSPTPAPVLERTTLDFAELSFTAYVKMTGLTLQGATIRINTELSMDLLKKIMPNDANTPALKWESLNPVIATISDTGVVWGVAPGTVTIRLTAIDAAGQTFTANANVTVKAPKLSISGPDASYVGTSTNYLASYDTVDDTVDHYEWSIKEGSNTAAASLTVDPAYPLNDHASLLAQRSGKVTLIAIAKTKAFKGGTPPEEVTVTFINPVQTISITGPNTVKVNDKITLKVVVLDPLEADPADYIWTLEGDGRNYATIIDLPDTSTIELAGVKITEQDKPVILKATLKGTPADKPVETHYKVTVGTRLEGLRLRDPISIRVGTEHNLFINDLDVDPASMKPEIKLAWSSSNPAVVGITQEGVITGLIKGSSRITATSIENPQIQVTTLVNVINEDRY</sequence>
<dbReference type="SUPFAM" id="SSF49373">
    <property type="entry name" value="Invasin/intimin cell-adhesion fragments"/>
    <property type="match status" value="2"/>
</dbReference>
<dbReference type="Proteomes" id="UP001597448">
    <property type="component" value="Unassembled WGS sequence"/>
</dbReference>
<feature type="domain" description="BIG2" evidence="3">
    <location>
        <begin position="1216"/>
        <end position="1293"/>
    </location>
</feature>
<keyword evidence="2" id="KW-1133">Transmembrane helix</keyword>
<comment type="caution">
    <text evidence="4">The sequence shown here is derived from an EMBL/GenBank/DDBJ whole genome shotgun (WGS) entry which is preliminary data.</text>
</comment>
<evidence type="ECO:0000313" key="4">
    <source>
        <dbReference type="EMBL" id="MFD2411782.1"/>
    </source>
</evidence>